<dbReference type="AlphaFoldDB" id="A0AAD5D9Y2"/>
<comment type="caution">
    <text evidence="2">The sequence shown here is derived from an EMBL/GenBank/DDBJ whole genome shotgun (WGS) entry which is preliminary data.</text>
</comment>
<sequence>MYSRIDRDGGSQQGPKGTIKGFETKLGVWLAADLSGKVDFTFRQFIPKSNNKFLFCIINISPPDSLSASVSGLLLRRWVTNRNADPLHTTFCLFFFCPFPSDTDYDHMLTPKLEGIRISYMIFDVLLRWRTAWGWGHHPFQSAFNDIRISLRGRRRNRGQRSCQSTMSVTRLTKSCERQVVAATRDIASKKESPNTNTAAGSWTGPVVCPSVHRKQGGIHGVPAVNGSFTKDKTLRSGMWGFRGVYSHRVRIHGRPKSKTVTCTFSSSSNGNGSMAESFNENDSDYIDSSVVEAG</sequence>
<feature type="compositionally biased region" description="Polar residues" evidence="1">
    <location>
        <begin position="261"/>
        <end position="279"/>
    </location>
</feature>
<organism evidence="2 3">
    <name type="scientific">Ambrosia artemisiifolia</name>
    <name type="common">Common ragweed</name>
    <dbReference type="NCBI Taxonomy" id="4212"/>
    <lineage>
        <taxon>Eukaryota</taxon>
        <taxon>Viridiplantae</taxon>
        <taxon>Streptophyta</taxon>
        <taxon>Embryophyta</taxon>
        <taxon>Tracheophyta</taxon>
        <taxon>Spermatophyta</taxon>
        <taxon>Magnoliopsida</taxon>
        <taxon>eudicotyledons</taxon>
        <taxon>Gunneridae</taxon>
        <taxon>Pentapetalae</taxon>
        <taxon>asterids</taxon>
        <taxon>campanulids</taxon>
        <taxon>Asterales</taxon>
        <taxon>Asteraceae</taxon>
        <taxon>Asteroideae</taxon>
        <taxon>Heliantheae alliance</taxon>
        <taxon>Heliantheae</taxon>
        <taxon>Ambrosia</taxon>
    </lineage>
</organism>
<feature type="non-terminal residue" evidence="2">
    <location>
        <position position="1"/>
    </location>
</feature>
<accession>A0AAD5D9Y2</accession>
<keyword evidence="3" id="KW-1185">Reference proteome</keyword>
<proteinExistence type="predicted"/>
<feature type="region of interest" description="Disordered" evidence="1">
    <location>
        <begin position="261"/>
        <end position="282"/>
    </location>
</feature>
<dbReference type="EMBL" id="JAMZMK010002354">
    <property type="protein sequence ID" value="KAI7754866.1"/>
    <property type="molecule type" value="Genomic_DNA"/>
</dbReference>
<evidence type="ECO:0000313" key="3">
    <source>
        <dbReference type="Proteomes" id="UP001206925"/>
    </source>
</evidence>
<dbReference type="Proteomes" id="UP001206925">
    <property type="component" value="Unassembled WGS sequence"/>
</dbReference>
<evidence type="ECO:0000313" key="2">
    <source>
        <dbReference type="EMBL" id="KAI7754866.1"/>
    </source>
</evidence>
<protein>
    <submittedName>
        <fullName evidence="2">Uncharacterized protein</fullName>
    </submittedName>
</protein>
<name>A0AAD5D9Y2_AMBAR</name>
<reference evidence="2" key="1">
    <citation type="submission" date="2022-06" db="EMBL/GenBank/DDBJ databases">
        <title>Uncovering the hologenomic basis of an extraordinary plant invasion.</title>
        <authorList>
            <person name="Bieker V.C."/>
            <person name="Martin M.D."/>
            <person name="Gilbert T."/>
            <person name="Hodgins K."/>
            <person name="Battlay P."/>
            <person name="Petersen B."/>
            <person name="Wilson J."/>
        </authorList>
    </citation>
    <scope>NUCLEOTIDE SEQUENCE</scope>
    <source>
        <strain evidence="2">AA19_3_7</strain>
        <tissue evidence="2">Leaf</tissue>
    </source>
</reference>
<gene>
    <name evidence="2" type="ORF">M8C21_020700</name>
</gene>
<evidence type="ECO:0000256" key="1">
    <source>
        <dbReference type="SAM" id="MobiDB-lite"/>
    </source>
</evidence>